<dbReference type="InterPro" id="IPR002716">
    <property type="entry name" value="PIN_dom"/>
</dbReference>
<comment type="caution">
    <text evidence="2">The sequence shown here is derived from an EMBL/GenBank/DDBJ whole genome shotgun (WGS) entry which is preliminary data.</text>
</comment>
<dbReference type="InterPro" id="IPR029060">
    <property type="entry name" value="PIN-like_dom_sf"/>
</dbReference>
<evidence type="ECO:0000313" key="3">
    <source>
        <dbReference type="Proteomes" id="UP001174909"/>
    </source>
</evidence>
<dbReference type="InterPro" id="IPR041705">
    <property type="entry name" value="PIN_Sll0205"/>
</dbReference>
<dbReference type="SUPFAM" id="SSF88723">
    <property type="entry name" value="PIN domain-like"/>
    <property type="match status" value="1"/>
</dbReference>
<accession>A0AA35RDG3</accession>
<organism evidence="2 3">
    <name type="scientific">Geodia barretti</name>
    <name type="common">Barrett's horny sponge</name>
    <dbReference type="NCBI Taxonomy" id="519541"/>
    <lineage>
        <taxon>Eukaryota</taxon>
        <taxon>Metazoa</taxon>
        <taxon>Porifera</taxon>
        <taxon>Demospongiae</taxon>
        <taxon>Heteroscleromorpha</taxon>
        <taxon>Tetractinellida</taxon>
        <taxon>Astrophorina</taxon>
        <taxon>Geodiidae</taxon>
        <taxon>Geodia</taxon>
    </lineage>
</organism>
<evidence type="ECO:0000313" key="2">
    <source>
        <dbReference type="EMBL" id="CAI8008316.1"/>
    </source>
</evidence>
<protein>
    <submittedName>
        <fullName evidence="2">Ribonuclease VapC22</fullName>
    </submittedName>
</protein>
<dbReference type="Pfam" id="PF01850">
    <property type="entry name" value="PIN"/>
    <property type="match status" value="1"/>
</dbReference>
<dbReference type="PANTHER" id="PTHR36173:SF1">
    <property type="entry name" value="RIBONUCLEASE VAPC22"/>
    <property type="match status" value="1"/>
</dbReference>
<dbReference type="EMBL" id="CASHTH010000832">
    <property type="protein sequence ID" value="CAI8008316.1"/>
    <property type="molecule type" value="Genomic_DNA"/>
</dbReference>
<feature type="domain" description="PIN" evidence="1">
    <location>
        <begin position="10"/>
        <end position="106"/>
    </location>
</feature>
<dbReference type="Gene3D" id="3.40.50.1010">
    <property type="entry name" value="5'-nuclease"/>
    <property type="match status" value="1"/>
</dbReference>
<evidence type="ECO:0000259" key="1">
    <source>
        <dbReference type="Pfam" id="PF01850"/>
    </source>
</evidence>
<dbReference type="CDD" id="cd09872">
    <property type="entry name" value="PIN_Sll0205-like"/>
    <property type="match status" value="1"/>
</dbReference>
<dbReference type="Proteomes" id="UP001174909">
    <property type="component" value="Unassembled WGS sequence"/>
</dbReference>
<dbReference type="PANTHER" id="PTHR36173">
    <property type="entry name" value="RIBONUCLEASE VAPC16-RELATED"/>
    <property type="match status" value="1"/>
</dbReference>
<dbReference type="AlphaFoldDB" id="A0AA35RDG3"/>
<sequence>MGSERIGPVARRLADEALEQRSLAVSVFSFWEIALLVQKNRIDIGQPMRVWRNNVIAQGVHEIAVSGEIALMSTELDGLPADPADRIIVATALAREATLVTADARILDWRGTLDRHDART</sequence>
<keyword evidence="3" id="KW-1185">Reference proteome</keyword>
<proteinExistence type="predicted"/>
<name>A0AA35RDG3_GEOBA</name>
<dbReference type="InterPro" id="IPR052919">
    <property type="entry name" value="TA_system_RNase"/>
</dbReference>
<gene>
    <name evidence="2" type="ORF">GBAR_LOCUS5707</name>
</gene>
<reference evidence="2" key="1">
    <citation type="submission" date="2023-03" db="EMBL/GenBank/DDBJ databases">
        <authorList>
            <person name="Steffen K."/>
            <person name="Cardenas P."/>
        </authorList>
    </citation>
    <scope>NUCLEOTIDE SEQUENCE</scope>
</reference>